<organism evidence="7">
    <name type="scientific">marine metagenome</name>
    <dbReference type="NCBI Taxonomy" id="408172"/>
    <lineage>
        <taxon>unclassified sequences</taxon>
        <taxon>metagenomes</taxon>
        <taxon>ecological metagenomes</taxon>
    </lineage>
</organism>
<dbReference type="GO" id="GO:0051537">
    <property type="term" value="F:2 iron, 2 sulfur cluster binding"/>
    <property type="evidence" value="ECO:0007669"/>
    <property type="project" value="UniProtKB-KW"/>
</dbReference>
<dbReference type="AlphaFoldDB" id="A0A382VJ54"/>
<dbReference type="PANTHER" id="PTHR21266:SF59">
    <property type="entry name" value="BLR4922 PROTEIN"/>
    <property type="match status" value="1"/>
</dbReference>
<evidence type="ECO:0000259" key="6">
    <source>
        <dbReference type="PROSITE" id="PS51296"/>
    </source>
</evidence>
<proteinExistence type="predicted"/>
<evidence type="ECO:0000313" key="7">
    <source>
        <dbReference type="EMBL" id="SVD45931.1"/>
    </source>
</evidence>
<feature type="non-terminal residue" evidence="7">
    <location>
        <position position="236"/>
    </location>
</feature>
<accession>A0A382VJ54</accession>
<evidence type="ECO:0000256" key="2">
    <source>
        <dbReference type="ARBA" id="ARBA00022723"/>
    </source>
</evidence>
<dbReference type="InterPro" id="IPR017941">
    <property type="entry name" value="Rieske_2Fe-2S"/>
</dbReference>
<dbReference type="InterPro" id="IPR050584">
    <property type="entry name" value="Cholesterol_7-desaturase"/>
</dbReference>
<dbReference type="SUPFAM" id="SSF55961">
    <property type="entry name" value="Bet v1-like"/>
    <property type="match status" value="1"/>
</dbReference>
<keyword evidence="5" id="KW-0411">Iron-sulfur</keyword>
<dbReference type="GO" id="GO:0046872">
    <property type="term" value="F:metal ion binding"/>
    <property type="evidence" value="ECO:0007669"/>
    <property type="project" value="UniProtKB-KW"/>
</dbReference>
<sequence>MIINNWYAACFADKLFDTPKLVRMLGCDFVLFRTENGDCACLSNVCCHRGASLAHGKQLGNCIQCPYHGWEYAADGSVQRIPPLGNDVAIPKHARVDSYPVQEKYGLLWVFLGDMSEQERPTLPDSLSVYGDTESWRMCRLEREWNVNWVRLNENLVDTAHLYLVHSFGKHLPSKMNTFPVEATEWGGRILQTFRPPDPKDTIAIDEAGQQAKGRQESHIELTFEYPFIGRHFRHR</sequence>
<dbReference type="PROSITE" id="PS51296">
    <property type="entry name" value="RIESKE"/>
    <property type="match status" value="1"/>
</dbReference>
<dbReference type="PANTHER" id="PTHR21266">
    <property type="entry name" value="IRON-SULFUR DOMAIN CONTAINING PROTEIN"/>
    <property type="match status" value="1"/>
</dbReference>
<protein>
    <recommendedName>
        <fullName evidence="6">Rieske domain-containing protein</fullName>
    </recommendedName>
</protein>
<evidence type="ECO:0000256" key="5">
    <source>
        <dbReference type="ARBA" id="ARBA00023014"/>
    </source>
</evidence>
<evidence type="ECO:0000256" key="1">
    <source>
        <dbReference type="ARBA" id="ARBA00022714"/>
    </source>
</evidence>
<dbReference type="EMBL" id="UINC01152002">
    <property type="protein sequence ID" value="SVD45931.1"/>
    <property type="molecule type" value="Genomic_DNA"/>
</dbReference>
<dbReference type="GO" id="GO:0016491">
    <property type="term" value="F:oxidoreductase activity"/>
    <property type="evidence" value="ECO:0007669"/>
    <property type="project" value="UniProtKB-KW"/>
</dbReference>
<dbReference type="InterPro" id="IPR036922">
    <property type="entry name" value="Rieske_2Fe-2S_sf"/>
</dbReference>
<keyword evidence="3" id="KW-0560">Oxidoreductase</keyword>
<dbReference type="Gene3D" id="3.90.380.10">
    <property type="entry name" value="Naphthalene 1,2-dioxygenase Alpha Subunit, Chain A, domain 1"/>
    <property type="match status" value="1"/>
</dbReference>
<name>A0A382VJ54_9ZZZZ</name>
<feature type="domain" description="Rieske" evidence="6">
    <location>
        <begin position="6"/>
        <end position="110"/>
    </location>
</feature>
<keyword evidence="2" id="KW-0479">Metal-binding</keyword>
<evidence type="ECO:0000256" key="4">
    <source>
        <dbReference type="ARBA" id="ARBA00023004"/>
    </source>
</evidence>
<dbReference type="Pfam" id="PF00355">
    <property type="entry name" value="Rieske"/>
    <property type="match status" value="1"/>
</dbReference>
<evidence type="ECO:0000256" key="3">
    <source>
        <dbReference type="ARBA" id="ARBA00023002"/>
    </source>
</evidence>
<keyword evidence="1" id="KW-0001">2Fe-2S</keyword>
<gene>
    <name evidence="7" type="ORF">METZ01_LOCUS398785</name>
</gene>
<reference evidence="7" key="1">
    <citation type="submission" date="2018-05" db="EMBL/GenBank/DDBJ databases">
        <authorList>
            <person name="Lanie J.A."/>
            <person name="Ng W.-L."/>
            <person name="Kazmierczak K.M."/>
            <person name="Andrzejewski T.M."/>
            <person name="Davidsen T.M."/>
            <person name="Wayne K.J."/>
            <person name="Tettelin H."/>
            <person name="Glass J.I."/>
            <person name="Rusch D."/>
            <person name="Podicherti R."/>
            <person name="Tsui H.-C.T."/>
            <person name="Winkler M.E."/>
        </authorList>
    </citation>
    <scope>NUCLEOTIDE SEQUENCE</scope>
</reference>
<dbReference type="Gene3D" id="2.102.10.10">
    <property type="entry name" value="Rieske [2Fe-2S] iron-sulphur domain"/>
    <property type="match status" value="1"/>
</dbReference>
<keyword evidence="4" id="KW-0408">Iron</keyword>
<dbReference type="SUPFAM" id="SSF50022">
    <property type="entry name" value="ISP domain"/>
    <property type="match status" value="1"/>
</dbReference>